<keyword evidence="1" id="KW-1133">Transmembrane helix</keyword>
<feature type="transmembrane region" description="Helical" evidence="1">
    <location>
        <begin position="6"/>
        <end position="27"/>
    </location>
</feature>
<dbReference type="EMBL" id="CP129013">
    <property type="protein sequence ID" value="WLR41295.1"/>
    <property type="molecule type" value="Genomic_DNA"/>
</dbReference>
<keyword evidence="1" id="KW-0812">Transmembrane</keyword>
<reference evidence="2 3" key="1">
    <citation type="submission" date="2023-06" db="EMBL/GenBank/DDBJ databases">
        <title>Five Gram-positive bacteria isolated from mangrove sediments in Shenzhen, Guangdong, China.</title>
        <authorList>
            <person name="Yu S."/>
            <person name="Zheng W."/>
            <person name="Huang Y."/>
        </authorList>
    </citation>
    <scope>NUCLEOTIDE SEQUENCE [LARGE SCALE GENOMIC DNA]</scope>
    <source>
        <strain evidence="2 3">SaN35-3</strain>
    </source>
</reference>
<organism evidence="2 3">
    <name type="scientific">Bacillus carboniphilus</name>
    <dbReference type="NCBI Taxonomy" id="86663"/>
    <lineage>
        <taxon>Bacteria</taxon>
        <taxon>Bacillati</taxon>
        <taxon>Bacillota</taxon>
        <taxon>Bacilli</taxon>
        <taxon>Bacillales</taxon>
        <taxon>Bacillaceae</taxon>
        <taxon>Bacillus</taxon>
    </lineage>
</organism>
<protein>
    <submittedName>
        <fullName evidence="2">Uncharacterized protein</fullName>
    </submittedName>
</protein>
<evidence type="ECO:0000256" key="1">
    <source>
        <dbReference type="SAM" id="Phobius"/>
    </source>
</evidence>
<name>A0ABY9JSA6_9BACI</name>
<sequence>MFLLHILFGVLLILFLFALVETPLYLLKVNETKIITFAKYILVSLLFYYTGEFIFTSYKSLLEAFAFGGIVVGIISLFKKDTEE</sequence>
<feature type="transmembrane region" description="Helical" evidence="1">
    <location>
        <begin position="34"/>
        <end position="55"/>
    </location>
</feature>
<evidence type="ECO:0000313" key="3">
    <source>
        <dbReference type="Proteomes" id="UP001197974"/>
    </source>
</evidence>
<accession>A0ABY9JSA6</accession>
<gene>
    <name evidence="2" type="ORF">LC087_10165</name>
</gene>
<keyword evidence="3" id="KW-1185">Reference proteome</keyword>
<evidence type="ECO:0000313" key="2">
    <source>
        <dbReference type="EMBL" id="WLR41295.1"/>
    </source>
</evidence>
<keyword evidence="1" id="KW-0472">Membrane</keyword>
<dbReference type="Proteomes" id="UP001197974">
    <property type="component" value="Chromosome"/>
</dbReference>
<feature type="transmembrane region" description="Helical" evidence="1">
    <location>
        <begin position="61"/>
        <end position="78"/>
    </location>
</feature>
<dbReference type="RefSeq" id="WP_226540316.1">
    <property type="nucleotide sequence ID" value="NZ_CP129013.1"/>
</dbReference>
<proteinExistence type="predicted"/>